<gene>
    <name evidence="2" type="ORF">E2562_010414</name>
</gene>
<evidence type="ECO:0000313" key="2">
    <source>
        <dbReference type="EMBL" id="KAF0932525.1"/>
    </source>
</evidence>
<dbReference type="Proteomes" id="UP000479710">
    <property type="component" value="Unassembled WGS sequence"/>
</dbReference>
<name>A0A6G1F6Q9_9ORYZ</name>
<accession>A0A6G1F6Q9</accession>
<organism evidence="2 3">
    <name type="scientific">Oryza meyeriana var. granulata</name>
    <dbReference type="NCBI Taxonomy" id="110450"/>
    <lineage>
        <taxon>Eukaryota</taxon>
        <taxon>Viridiplantae</taxon>
        <taxon>Streptophyta</taxon>
        <taxon>Embryophyta</taxon>
        <taxon>Tracheophyta</taxon>
        <taxon>Spermatophyta</taxon>
        <taxon>Magnoliopsida</taxon>
        <taxon>Liliopsida</taxon>
        <taxon>Poales</taxon>
        <taxon>Poaceae</taxon>
        <taxon>BOP clade</taxon>
        <taxon>Oryzoideae</taxon>
        <taxon>Oryzeae</taxon>
        <taxon>Oryzinae</taxon>
        <taxon>Oryza</taxon>
        <taxon>Oryza meyeriana</taxon>
    </lineage>
</organism>
<comment type="caution">
    <text evidence="2">The sequence shown here is derived from an EMBL/GenBank/DDBJ whole genome shotgun (WGS) entry which is preliminary data.</text>
</comment>
<feature type="compositionally biased region" description="Basic and acidic residues" evidence="1">
    <location>
        <begin position="101"/>
        <end position="112"/>
    </location>
</feature>
<dbReference type="EMBL" id="SPHZ02000001">
    <property type="protein sequence ID" value="KAF0932525.1"/>
    <property type="molecule type" value="Genomic_DNA"/>
</dbReference>
<sequence>MVSCVQNRRVDTARSFGFPFLGLAVRAAFTARPYKIHRPRWRGTCGFAAPPRVVFRSHRRAAWAASSQVGPRGSGESKYPRARSFVRCALEHGTPPSSTARVEEKTSDVVGP</sequence>
<evidence type="ECO:0000313" key="3">
    <source>
        <dbReference type="Proteomes" id="UP000479710"/>
    </source>
</evidence>
<feature type="region of interest" description="Disordered" evidence="1">
    <location>
        <begin position="92"/>
        <end position="112"/>
    </location>
</feature>
<reference evidence="2 3" key="1">
    <citation type="submission" date="2019-11" db="EMBL/GenBank/DDBJ databases">
        <title>Whole genome sequence of Oryza granulata.</title>
        <authorList>
            <person name="Li W."/>
        </authorList>
    </citation>
    <scope>NUCLEOTIDE SEQUENCE [LARGE SCALE GENOMIC DNA]</scope>
    <source>
        <strain evidence="3">cv. Menghai</strain>
        <tissue evidence="2">Leaf</tissue>
    </source>
</reference>
<proteinExistence type="predicted"/>
<evidence type="ECO:0000256" key="1">
    <source>
        <dbReference type="SAM" id="MobiDB-lite"/>
    </source>
</evidence>
<protein>
    <submittedName>
        <fullName evidence="2">Uncharacterized protein</fullName>
    </submittedName>
</protein>
<dbReference type="AlphaFoldDB" id="A0A6G1F6Q9"/>
<keyword evidence="3" id="KW-1185">Reference proteome</keyword>